<dbReference type="Proteomes" id="UP000317046">
    <property type="component" value="Unassembled WGS sequence"/>
</dbReference>
<dbReference type="SUPFAM" id="SSF116842">
    <property type="entry name" value="XseB-like"/>
    <property type="match status" value="1"/>
</dbReference>
<feature type="region of interest" description="Disordered" evidence="7">
    <location>
        <begin position="71"/>
        <end position="97"/>
    </location>
</feature>
<dbReference type="EC" id="3.1.11.6" evidence="6"/>
<comment type="catalytic activity">
    <reaction evidence="6">
        <text>Exonucleolytic cleavage in either 5'- to 3'- or 3'- to 5'-direction to yield nucleoside 5'-phosphates.</text>
        <dbReference type="EC" id="3.1.11.6"/>
    </reaction>
</comment>
<evidence type="ECO:0000256" key="5">
    <source>
        <dbReference type="ARBA" id="ARBA00022839"/>
    </source>
</evidence>
<dbReference type="AlphaFoldDB" id="A0A4Y3L0E3"/>
<dbReference type="HAMAP" id="MF_00337">
    <property type="entry name" value="Exonuc_7_S"/>
    <property type="match status" value="1"/>
</dbReference>
<keyword evidence="5 6" id="KW-0269">Exonuclease</keyword>
<evidence type="ECO:0000256" key="1">
    <source>
        <dbReference type="ARBA" id="ARBA00009998"/>
    </source>
</evidence>
<name>A0A4Y3L0E3_9CELL</name>
<evidence type="ECO:0000256" key="3">
    <source>
        <dbReference type="ARBA" id="ARBA00022722"/>
    </source>
</evidence>
<evidence type="ECO:0000313" key="9">
    <source>
        <dbReference type="Proteomes" id="UP000317046"/>
    </source>
</evidence>
<dbReference type="PANTHER" id="PTHR34137">
    <property type="entry name" value="EXODEOXYRIBONUCLEASE 7 SMALL SUBUNIT"/>
    <property type="match status" value="1"/>
</dbReference>
<dbReference type="RefSeq" id="WP_246056684.1">
    <property type="nucleotide sequence ID" value="NZ_BJLR01000033.1"/>
</dbReference>
<comment type="similarity">
    <text evidence="1 6">Belongs to the XseB family.</text>
</comment>
<keyword evidence="4 6" id="KW-0378">Hydrolase</keyword>
<comment type="function">
    <text evidence="6">Bidirectionally degrades single-stranded DNA into large acid-insoluble oligonucleotides, which are then degraded further into small acid-soluble oligonucleotides.</text>
</comment>
<sequence length="97" mass="10209">MPKTTEPAPTPAVPLDDAHDLSYEQARDELVAVVARLEAGGATLEESLVLWERGEVLAARCQEWLDGARERLASARGDDPGPDAEPSDAATTAGGAR</sequence>
<accession>A0A4Y3L0E3</accession>
<evidence type="ECO:0000256" key="7">
    <source>
        <dbReference type="SAM" id="MobiDB-lite"/>
    </source>
</evidence>
<evidence type="ECO:0000256" key="6">
    <source>
        <dbReference type="HAMAP-Rule" id="MF_00337"/>
    </source>
</evidence>
<proteinExistence type="inferred from homology"/>
<keyword evidence="2 6" id="KW-0963">Cytoplasm</keyword>
<reference evidence="8" key="1">
    <citation type="submission" date="2019-06" db="EMBL/GenBank/DDBJ databases">
        <title>Whole genome shotgun sequence of Cellulomonas cellasea NBRC 3753.</title>
        <authorList>
            <person name="Hosoyama A."/>
            <person name="Uohara A."/>
            <person name="Ohji S."/>
            <person name="Ichikawa N."/>
        </authorList>
    </citation>
    <scope>NUCLEOTIDE SEQUENCE [LARGE SCALE GENOMIC DNA]</scope>
    <source>
        <strain evidence="8">NBRC 3753</strain>
    </source>
</reference>
<keyword evidence="3 6" id="KW-0540">Nuclease</keyword>
<evidence type="ECO:0000313" key="8">
    <source>
        <dbReference type="EMBL" id="GEA89617.1"/>
    </source>
</evidence>
<protein>
    <recommendedName>
        <fullName evidence="6">Exodeoxyribonuclease 7 small subunit</fullName>
        <ecNumber evidence="6">3.1.11.6</ecNumber>
    </recommendedName>
    <alternativeName>
        <fullName evidence="6">Exodeoxyribonuclease VII small subunit</fullName>
        <shortName evidence="6">Exonuclease VII small subunit</shortName>
    </alternativeName>
</protein>
<dbReference type="GO" id="GO:0009318">
    <property type="term" value="C:exodeoxyribonuclease VII complex"/>
    <property type="evidence" value="ECO:0007669"/>
    <property type="project" value="UniProtKB-UniRule"/>
</dbReference>
<dbReference type="GO" id="GO:0005829">
    <property type="term" value="C:cytosol"/>
    <property type="evidence" value="ECO:0007669"/>
    <property type="project" value="TreeGrafter"/>
</dbReference>
<dbReference type="InterPro" id="IPR003761">
    <property type="entry name" value="Exonuc_VII_S"/>
</dbReference>
<dbReference type="PANTHER" id="PTHR34137:SF1">
    <property type="entry name" value="EXODEOXYRIBONUCLEASE 7 SMALL SUBUNIT"/>
    <property type="match status" value="1"/>
</dbReference>
<keyword evidence="9" id="KW-1185">Reference proteome</keyword>
<dbReference type="GO" id="GO:0008855">
    <property type="term" value="F:exodeoxyribonuclease VII activity"/>
    <property type="evidence" value="ECO:0007669"/>
    <property type="project" value="UniProtKB-UniRule"/>
</dbReference>
<evidence type="ECO:0000256" key="4">
    <source>
        <dbReference type="ARBA" id="ARBA00022801"/>
    </source>
</evidence>
<comment type="subunit">
    <text evidence="6">Heterooligomer composed of large and small subunits.</text>
</comment>
<dbReference type="Pfam" id="PF02609">
    <property type="entry name" value="Exonuc_VII_S"/>
    <property type="match status" value="1"/>
</dbReference>
<dbReference type="Gene3D" id="1.10.287.1040">
    <property type="entry name" value="Exonuclease VII, small subunit"/>
    <property type="match status" value="1"/>
</dbReference>
<dbReference type="NCBIfam" id="TIGR01280">
    <property type="entry name" value="xseB"/>
    <property type="match status" value="1"/>
</dbReference>
<evidence type="ECO:0000256" key="2">
    <source>
        <dbReference type="ARBA" id="ARBA00022490"/>
    </source>
</evidence>
<comment type="caution">
    <text evidence="8">The sequence shown here is derived from an EMBL/GenBank/DDBJ whole genome shotgun (WGS) entry which is preliminary data.</text>
</comment>
<dbReference type="GO" id="GO:0006308">
    <property type="term" value="P:DNA catabolic process"/>
    <property type="evidence" value="ECO:0007669"/>
    <property type="project" value="UniProtKB-UniRule"/>
</dbReference>
<organism evidence="8 9">
    <name type="scientific">Cellulomonas cellasea</name>
    <dbReference type="NCBI Taxonomy" id="43670"/>
    <lineage>
        <taxon>Bacteria</taxon>
        <taxon>Bacillati</taxon>
        <taxon>Actinomycetota</taxon>
        <taxon>Actinomycetes</taxon>
        <taxon>Micrococcales</taxon>
        <taxon>Cellulomonadaceae</taxon>
        <taxon>Cellulomonas</taxon>
    </lineage>
</organism>
<comment type="subcellular location">
    <subcellularLocation>
        <location evidence="6">Cytoplasm</location>
    </subcellularLocation>
</comment>
<dbReference type="EMBL" id="BJLR01000033">
    <property type="protein sequence ID" value="GEA89617.1"/>
    <property type="molecule type" value="Genomic_DNA"/>
</dbReference>
<dbReference type="InterPro" id="IPR037004">
    <property type="entry name" value="Exonuc_VII_ssu_sf"/>
</dbReference>
<dbReference type="NCBIfam" id="NF002139">
    <property type="entry name" value="PRK00977.1-3"/>
    <property type="match status" value="1"/>
</dbReference>
<gene>
    <name evidence="6 8" type="primary">xseB</name>
    <name evidence="8" type="ORF">CCE01nite_35660</name>
</gene>